<dbReference type="RefSeq" id="XP_002483613.1">
    <property type="nucleotide sequence ID" value="XM_002483568.1"/>
</dbReference>
<dbReference type="VEuPathDB" id="FungiDB:TSTA_014710"/>
<reference evidence="4" key="1">
    <citation type="journal article" date="2015" name="Genome Announc.">
        <title>Genome sequence of the AIDS-associated pathogen Penicillium marneffei (ATCC18224) and its near taxonomic relative Talaromyces stipitatus (ATCC10500).</title>
        <authorList>
            <person name="Nierman W.C."/>
            <person name="Fedorova-Abrams N.D."/>
            <person name="Andrianopoulos A."/>
        </authorList>
    </citation>
    <scope>NUCLEOTIDE SEQUENCE [LARGE SCALE GENOMIC DNA]</scope>
    <source>
        <strain evidence="4">ATCC 10500 / CBS 375.48 / QM 6759 / NRRL 1006</strain>
    </source>
</reference>
<evidence type="ECO:0000313" key="4">
    <source>
        <dbReference type="Proteomes" id="UP000001745"/>
    </source>
</evidence>
<accession>B8MGZ8</accession>
<feature type="compositionally biased region" description="Polar residues" evidence="1">
    <location>
        <begin position="168"/>
        <end position="191"/>
    </location>
</feature>
<dbReference type="Proteomes" id="UP000001745">
    <property type="component" value="Unassembled WGS sequence"/>
</dbReference>
<dbReference type="EMBL" id="EQ962656">
    <property type="protein sequence ID" value="EED16379.1"/>
    <property type="molecule type" value="Genomic_DNA"/>
</dbReference>
<keyword evidence="4" id="KW-1185">Reference proteome</keyword>
<feature type="compositionally biased region" description="Polar residues" evidence="1">
    <location>
        <begin position="607"/>
        <end position="650"/>
    </location>
</feature>
<dbReference type="AlphaFoldDB" id="B8MGZ8"/>
<evidence type="ECO:0000259" key="2">
    <source>
        <dbReference type="Pfam" id="PF24494"/>
    </source>
</evidence>
<dbReference type="PhylomeDB" id="B8MGZ8"/>
<dbReference type="OrthoDB" id="5397734at2759"/>
<feature type="domain" description="DUF7587" evidence="2">
    <location>
        <begin position="214"/>
        <end position="353"/>
    </location>
</feature>
<protein>
    <recommendedName>
        <fullName evidence="2">DUF7587 domain-containing protein</fullName>
    </recommendedName>
</protein>
<proteinExistence type="predicted"/>
<feature type="region of interest" description="Disordered" evidence="1">
    <location>
        <begin position="153"/>
        <end position="191"/>
    </location>
</feature>
<dbReference type="OMA" id="HPIWVSV"/>
<feature type="compositionally biased region" description="Acidic residues" evidence="1">
    <location>
        <begin position="588"/>
        <end position="599"/>
    </location>
</feature>
<dbReference type="Pfam" id="PF24494">
    <property type="entry name" value="DUF7587"/>
    <property type="match status" value="1"/>
</dbReference>
<sequence length="678" mass="76866">MATRPRLVALNMKHRRPQHSWTQEERLLLCCAKRFFDLRNKDITKIFNYLYNPKIRAEGFTNGLPTSTLTTQWADMQRRSHKDWHAVHTNVSFAQGPLVFQEIIEKIRHACRVLGIGLVARAIDLIVHPQQPIHRRDSTNSNERPRMAHNTILHPPVVDQDREPTPMPQTQASRAPQAPTDTTSNNQVSTQAISRIRSYTLGNRNEQAVRCGQVPNILWRFSNDESMGINHRSGYVANTFIGDLGNIPTPEERAQEFPTWVEIHARPRKIPSPFISTSTDPLVAVHRALTRDKNAFVSIIDATQIKSQNIFYMKDLMQQYNIYTPSYRGAKEYVVWGSICRPAIVTSVRADELLQIAEENADIKAALQLDIISSSPNCKSQLYNRLRLKTFDSDLAVGRTIGTFLRLIRLPNDYLDDVANSLNTSWSFTTSGDTSEFCRGVHQGFQATPAPPDEFLETASLIQDTVMQDHDESTSDSSNHQITHDIDIRDYVIVDHPQQENVGTSQAFQTEVREPMDRLSIHDDTEELTHNQPYGDVLSLPIATATAVRTISLFNPDSESLIMVPNTQRSTPVLESIESAEPLLAQKEEEEEEEEEEDEVKPPIVSRTLTPTPNISSEAVPNTSTQSHARAPSESSESTIGPQTPSSNRFSMERSRIDRVLNYDWQSFWDYLHNVPNQ</sequence>
<dbReference type="HOGENOM" id="CLU_405533_0_0_1"/>
<dbReference type="GeneID" id="8107854"/>
<dbReference type="InterPro" id="IPR056009">
    <property type="entry name" value="DUF7587"/>
</dbReference>
<evidence type="ECO:0000313" key="3">
    <source>
        <dbReference type="EMBL" id="EED16379.1"/>
    </source>
</evidence>
<dbReference type="eggNOG" id="ENOG502SXGW">
    <property type="taxonomic scope" value="Eukaryota"/>
</dbReference>
<dbReference type="InParanoid" id="B8MGZ8"/>
<feature type="region of interest" description="Disordered" evidence="1">
    <location>
        <begin position="583"/>
        <end position="654"/>
    </location>
</feature>
<name>B8MGZ8_TALSN</name>
<evidence type="ECO:0000256" key="1">
    <source>
        <dbReference type="SAM" id="MobiDB-lite"/>
    </source>
</evidence>
<gene>
    <name evidence="3" type="ORF">TSTA_014710</name>
</gene>
<organism evidence="3 4">
    <name type="scientific">Talaromyces stipitatus (strain ATCC 10500 / CBS 375.48 / QM 6759 / NRRL 1006)</name>
    <name type="common">Penicillium stipitatum</name>
    <dbReference type="NCBI Taxonomy" id="441959"/>
    <lineage>
        <taxon>Eukaryota</taxon>
        <taxon>Fungi</taxon>
        <taxon>Dikarya</taxon>
        <taxon>Ascomycota</taxon>
        <taxon>Pezizomycotina</taxon>
        <taxon>Eurotiomycetes</taxon>
        <taxon>Eurotiomycetidae</taxon>
        <taxon>Eurotiales</taxon>
        <taxon>Trichocomaceae</taxon>
        <taxon>Talaromyces</taxon>
        <taxon>Talaromyces sect. Talaromyces</taxon>
    </lineage>
</organism>